<keyword evidence="2" id="KW-0472">Membrane</keyword>
<keyword evidence="2" id="KW-1133">Transmembrane helix</keyword>
<evidence type="ECO:0000313" key="4">
    <source>
        <dbReference type="Proteomes" id="UP000762676"/>
    </source>
</evidence>
<dbReference type="AlphaFoldDB" id="A0AAV4EJH3"/>
<reference evidence="3 4" key="1">
    <citation type="journal article" date="2021" name="Elife">
        <title>Chloroplast acquisition without the gene transfer in kleptoplastic sea slugs, Plakobranchus ocellatus.</title>
        <authorList>
            <person name="Maeda T."/>
            <person name="Takahashi S."/>
            <person name="Yoshida T."/>
            <person name="Shimamura S."/>
            <person name="Takaki Y."/>
            <person name="Nagai Y."/>
            <person name="Toyoda A."/>
            <person name="Suzuki Y."/>
            <person name="Arimoto A."/>
            <person name="Ishii H."/>
            <person name="Satoh N."/>
            <person name="Nishiyama T."/>
            <person name="Hasebe M."/>
            <person name="Maruyama T."/>
            <person name="Minagawa J."/>
            <person name="Obokata J."/>
            <person name="Shigenobu S."/>
        </authorList>
    </citation>
    <scope>NUCLEOTIDE SEQUENCE [LARGE SCALE GENOMIC DNA]</scope>
</reference>
<dbReference type="Proteomes" id="UP000762676">
    <property type="component" value="Unassembled WGS sequence"/>
</dbReference>
<evidence type="ECO:0000256" key="1">
    <source>
        <dbReference type="SAM" id="MobiDB-lite"/>
    </source>
</evidence>
<accession>A0AAV4EJH3</accession>
<name>A0AAV4EJH3_9GAST</name>
<sequence>MWNFDRTIGHSSTSALSVTVKIFPNDYNSSTFYAYFYDYRYPAVYKVYQLLTRKKEIVLQYTKDVMVKAMTAKTASFTFLLAWKSPRRPEMFFFEDINKAGQICDEGTLCDGRITWTAQEETQEGGELSINITLLEVQEMEDCAVYFMGETIQDSRLYKLKLNSSMSGNKEWDRQPNPEYEGEGLSKIAISAIFLGSFTVFLLVVMTIQLVRSRWIQTAKGDSSSAPNACSERRLSGGYSEFSSNRASGVYQEPEDKESDYESLPEIYPANESASINCKPEDLSRNAYDDFLSSRKRMELPQRGETRASVKSKEIFSRTKSCDYKDLNRCEGYLKNVELDLRPRSNSYPAYNKKKTNTTESETTNTSMNDYERLQVACREDTQYETFAHSASLPTGKTPATFASSGNKLQTAAYIHGNGTWDEDEPAHAQPGDGDYLTVLEVDEEPVVYLELREL</sequence>
<protein>
    <submittedName>
        <fullName evidence="3">Uncharacterized protein</fullName>
    </submittedName>
</protein>
<comment type="caution">
    <text evidence="3">The sequence shown here is derived from an EMBL/GenBank/DDBJ whole genome shotgun (WGS) entry which is preliminary data.</text>
</comment>
<proteinExistence type="predicted"/>
<feature type="region of interest" description="Disordered" evidence="1">
    <location>
        <begin position="345"/>
        <end position="365"/>
    </location>
</feature>
<gene>
    <name evidence="3" type="ORF">ElyMa_000083800</name>
</gene>
<dbReference type="EMBL" id="BMAT01000148">
    <property type="protein sequence ID" value="GFR60618.1"/>
    <property type="molecule type" value="Genomic_DNA"/>
</dbReference>
<evidence type="ECO:0000256" key="2">
    <source>
        <dbReference type="SAM" id="Phobius"/>
    </source>
</evidence>
<keyword evidence="2" id="KW-0812">Transmembrane</keyword>
<feature type="transmembrane region" description="Helical" evidence="2">
    <location>
        <begin position="188"/>
        <end position="211"/>
    </location>
</feature>
<evidence type="ECO:0000313" key="3">
    <source>
        <dbReference type="EMBL" id="GFR60618.1"/>
    </source>
</evidence>
<keyword evidence="4" id="KW-1185">Reference proteome</keyword>
<organism evidence="3 4">
    <name type="scientific">Elysia marginata</name>
    <dbReference type="NCBI Taxonomy" id="1093978"/>
    <lineage>
        <taxon>Eukaryota</taxon>
        <taxon>Metazoa</taxon>
        <taxon>Spiralia</taxon>
        <taxon>Lophotrochozoa</taxon>
        <taxon>Mollusca</taxon>
        <taxon>Gastropoda</taxon>
        <taxon>Heterobranchia</taxon>
        <taxon>Euthyneura</taxon>
        <taxon>Panpulmonata</taxon>
        <taxon>Sacoglossa</taxon>
        <taxon>Placobranchoidea</taxon>
        <taxon>Plakobranchidae</taxon>
        <taxon>Elysia</taxon>
    </lineage>
</organism>